<evidence type="ECO:0000313" key="2">
    <source>
        <dbReference type="Proteomes" id="UP000076874"/>
    </source>
</evidence>
<protein>
    <submittedName>
        <fullName evidence="1">AMP-dependent synthetase/ligase</fullName>
    </submittedName>
</protein>
<dbReference type="SUPFAM" id="SSF56801">
    <property type="entry name" value="Acetyl-CoA synthetase-like"/>
    <property type="match status" value="1"/>
</dbReference>
<dbReference type="Gene3D" id="3.40.50.12780">
    <property type="entry name" value="N-terminal domain of ligase-like"/>
    <property type="match status" value="1"/>
</dbReference>
<gene>
    <name evidence="1" type="ORF">SPI_02375</name>
</gene>
<sequence>MPHEIEKIPLPLAARSAVSELVQFVRTHSPYYRSLYQGLPKFVVNMEDLPLTNNDEYWKASNGETNEVLTTPFVDGLVLRSGGSSNIPKTVLMTRSEFHITSQINGVLLAESSGLLPGDRVANLSAQGGMYSGFMTFGYTVMNCPTPIVNLPISGSEPLESITKSITDFKATVIISNVCISTRLAEHLQSKGVILPGIRQILFTGEAFYKDLRDLHHAVFPNARIRPLSYGSVELKIIAFPISRPGDEEYADVDPIYKVNSSSVIVEIIDSSDGSVIKENGRRGLVVGTNLIMRLQPKIRYPVGDSAEWVDYDAGLFRFRGRESVGLKIGNAHLGCQSIRRIVTGVLGEGNMVAYQTVVQRSERRNVVTIRIAAEAPGPDQAEEIRARIENGIMETTAAWRKRRDEGFIAPLVVDWVAFKDLARIETSGKLREIVEERY</sequence>
<accession>A0A162KBD8</accession>
<keyword evidence="2" id="KW-1185">Reference proteome</keyword>
<dbReference type="Proteomes" id="UP000076874">
    <property type="component" value="Unassembled WGS sequence"/>
</dbReference>
<dbReference type="OrthoDB" id="5360374at2759"/>
<dbReference type="InterPro" id="IPR042099">
    <property type="entry name" value="ANL_N_sf"/>
</dbReference>
<name>A0A162KBD8_9HYPO</name>
<dbReference type="PANTHER" id="PTHR43845">
    <property type="entry name" value="BLR5969 PROTEIN"/>
    <property type="match status" value="1"/>
</dbReference>
<evidence type="ECO:0000313" key="1">
    <source>
        <dbReference type="EMBL" id="OAA65588.1"/>
    </source>
</evidence>
<dbReference type="EMBL" id="AZHD01000003">
    <property type="protein sequence ID" value="OAA65588.1"/>
    <property type="molecule type" value="Genomic_DNA"/>
</dbReference>
<dbReference type="GO" id="GO:0016874">
    <property type="term" value="F:ligase activity"/>
    <property type="evidence" value="ECO:0007669"/>
    <property type="project" value="UniProtKB-KW"/>
</dbReference>
<comment type="caution">
    <text evidence="1">The sequence shown here is derived from an EMBL/GenBank/DDBJ whole genome shotgun (WGS) entry which is preliminary data.</text>
</comment>
<organism evidence="1 2">
    <name type="scientific">Niveomyces insectorum RCEF 264</name>
    <dbReference type="NCBI Taxonomy" id="1081102"/>
    <lineage>
        <taxon>Eukaryota</taxon>
        <taxon>Fungi</taxon>
        <taxon>Dikarya</taxon>
        <taxon>Ascomycota</taxon>
        <taxon>Pezizomycotina</taxon>
        <taxon>Sordariomycetes</taxon>
        <taxon>Hypocreomycetidae</taxon>
        <taxon>Hypocreales</taxon>
        <taxon>Cordycipitaceae</taxon>
        <taxon>Niveomyces</taxon>
    </lineage>
</organism>
<proteinExistence type="predicted"/>
<dbReference type="AlphaFoldDB" id="A0A162KBD8"/>
<reference evidence="1 2" key="1">
    <citation type="journal article" date="2016" name="Genome Biol. Evol.">
        <title>Divergent and convergent evolution of fungal pathogenicity.</title>
        <authorList>
            <person name="Shang Y."/>
            <person name="Xiao G."/>
            <person name="Zheng P."/>
            <person name="Cen K."/>
            <person name="Zhan S."/>
            <person name="Wang C."/>
        </authorList>
    </citation>
    <scope>NUCLEOTIDE SEQUENCE [LARGE SCALE GENOMIC DNA]</scope>
    <source>
        <strain evidence="1 2">RCEF 264</strain>
    </source>
</reference>
<keyword evidence="1" id="KW-0436">Ligase</keyword>
<dbReference type="PANTHER" id="PTHR43845:SF1">
    <property type="entry name" value="BLR5969 PROTEIN"/>
    <property type="match status" value="1"/>
</dbReference>